<organism evidence="1">
    <name type="scientific">mine drainage metagenome</name>
    <dbReference type="NCBI Taxonomy" id="410659"/>
    <lineage>
        <taxon>unclassified sequences</taxon>
        <taxon>metagenomes</taxon>
        <taxon>ecological metagenomes</taxon>
    </lineage>
</organism>
<accession>T1AG30</accession>
<name>T1AG30_9ZZZZ</name>
<dbReference type="EMBL" id="AUZX01012232">
    <property type="protein sequence ID" value="EQD39984.1"/>
    <property type="molecule type" value="Genomic_DNA"/>
</dbReference>
<evidence type="ECO:0000313" key="1">
    <source>
        <dbReference type="EMBL" id="EQD39984.1"/>
    </source>
</evidence>
<proteinExistence type="predicted"/>
<dbReference type="AlphaFoldDB" id="T1AG30"/>
<reference evidence="1" key="2">
    <citation type="journal article" date="2014" name="ISME J.">
        <title>Microbial stratification in low pH oxic and suboxic macroscopic growths along an acid mine drainage.</title>
        <authorList>
            <person name="Mendez-Garcia C."/>
            <person name="Mesa V."/>
            <person name="Sprenger R.R."/>
            <person name="Richter M."/>
            <person name="Diez M.S."/>
            <person name="Solano J."/>
            <person name="Bargiela R."/>
            <person name="Golyshina O.V."/>
            <person name="Manteca A."/>
            <person name="Ramos J.L."/>
            <person name="Gallego J.R."/>
            <person name="Llorente I."/>
            <person name="Martins Dos Santos V.A."/>
            <person name="Jensen O.N."/>
            <person name="Pelaez A.I."/>
            <person name="Sanchez J."/>
            <person name="Ferrer M."/>
        </authorList>
    </citation>
    <scope>NUCLEOTIDE SEQUENCE</scope>
</reference>
<reference evidence="1" key="1">
    <citation type="submission" date="2013-08" db="EMBL/GenBank/DDBJ databases">
        <authorList>
            <person name="Mendez C."/>
            <person name="Richter M."/>
            <person name="Ferrer M."/>
            <person name="Sanchez J."/>
        </authorList>
    </citation>
    <scope>NUCLEOTIDE SEQUENCE</scope>
</reference>
<sequence length="92" mass="10690">AIGDYFIILDQGRIVWSGTKLELITSDIYEIQTTFSFHDSLRIIYRYGNTALVRATSEELYDLFLAEKIMGFRKSGIRRVYNEIKTGNKVVF</sequence>
<protein>
    <submittedName>
        <fullName evidence="1">ABC transporter, ATPase component</fullName>
    </submittedName>
</protein>
<gene>
    <name evidence="1" type="ORF">B1A_16648</name>
</gene>
<comment type="caution">
    <text evidence="1">The sequence shown here is derived from an EMBL/GenBank/DDBJ whole genome shotgun (WGS) entry which is preliminary data.</text>
</comment>
<feature type="non-terminal residue" evidence="1">
    <location>
        <position position="1"/>
    </location>
</feature>